<keyword evidence="8" id="KW-1185">Reference proteome</keyword>
<keyword evidence="2" id="KW-0812">Transmembrane</keyword>
<dbReference type="RefSeq" id="XP_004995930.1">
    <property type="nucleotide sequence ID" value="XM_004995873.1"/>
</dbReference>
<evidence type="ECO:0000256" key="1">
    <source>
        <dbReference type="ARBA" id="ARBA00004448"/>
    </source>
</evidence>
<dbReference type="InParanoid" id="F2U4X8"/>
<dbReference type="GeneID" id="16076517"/>
<evidence type="ECO:0000313" key="7">
    <source>
        <dbReference type="EMBL" id="EGD82694.1"/>
    </source>
</evidence>
<evidence type="ECO:0000256" key="2">
    <source>
        <dbReference type="ARBA" id="ARBA00022692"/>
    </source>
</evidence>
<dbReference type="Proteomes" id="UP000007799">
    <property type="component" value="Unassembled WGS sequence"/>
</dbReference>
<evidence type="ECO:0000256" key="6">
    <source>
        <dbReference type="ARBA" id="ARBA00023136"/>
    </source>
</evidence>
<dbReference type="GO" id="GO:0006120">
    <property type="term" value="P:mitochondrial electron transport, NADH to ubiquinone"/>
    <property type="evidence" value="ECO:0007669"/>
    <property type="project" value="InterPro"/>
</dbReference>
<gene>
    <name evidence="7" type="ORF">PTSG_03355</name>
</gene>
<name>F2U4X8_SALR5</name>
<keyword evidence="3" id="KW-0999">Mitochondrion inner membrane</keyword>
<dbReference type="Pfam" id="PF02466">
    <property type="entry name" value="Tim17"/>
    <property type="match status" value="1"/>
</dbReference>
<evidence type="ECO:0000256" key="5">
    <source>
        <dbReference type="ARBA" id="ARBA00023128"/>
    </source>
</evidence>
<sequence length="129" mass="12622">MDQVMDAAGKGVAAGATWGAIVSAWEAQPVMGERTGALVFSTTRTIATHAGRFGLFAAIFAASKATSEGVRGTEDPMNSFVGGCVAGGIAGAYAGKVGMGVGGCLVAGTAAALFSIASKQSAQAHATSH</sequence>
<comment type="subcellular location">
    <subcellularLocation>
        <location evidence="1">Mitochondrion inner membrane</location>
        <topology evidence="1">Multi-pass membrane protein</topology>
    </subcellularLocation>
</comment>
<dbReference type="PANTHER" id="PTHR21382">
    <property type="entry name" value="NADH-UBIQUINONE OXIDOREDUCTASE SUBUNIT"/>
    <property type="match status" value="1"/>
</dbReference>
<keyword evidence="4" id="KW-1133">Transmembrane helix</keyword>
<dbReference type="EMBL" id="GL832961">
    <property type="protein sequence ID" value="EGD82694.1"/>
    <property type="molecule type" value="Genomic_DNA"/>
</dbReference>
<accession>F2U4X8</accession>
<evidence type="ECO:0000313" key="8">
    <source>
        <dbReference type="Proteomes" id="UP000007799"/>
    </source>
</evidence>
<dbReference type="GO" id="GO:0045271">
    <property type="term" value="C:respiratory chain complex I"/>
    <property type="evidence" value="ECO:0007669"/>
    <property type="project" value="InterPro"/>
</dbReference>
<organism evidence="8">
    <name type="scientific">Salpingoeca rosetta (strain ATCC 50818 / BSB-021)</name>
    <dbReference type="NCBI Taxonomy" id="946362"/>
    <lineage>
        <taxon>Eukaryota</taxon>
        <taxon>Choanoflagellata</taxon>
        <taxon>Craspedida</taxon>
        <taxon>Salpingoecidae</taxon>
        <taxon>Salpingoeca</taxon>
    </lineage>
</organism>
<keyword evidence="5" id="KW-0496">Mitochondrion</keyword>
<keyword evidence="6" id="KW-0472">Membrane</keyword>
<evidence type="ECO:0000256" key="3">
    <source>
        <dbReference type="ARBA" id="ARBA00022792"/>
    </source>
</evidence>
<reference evidence="7" key="1">
    <citation type="submission" date="2009-08" db="EMBL/GenBank/DDBJ databases">
        <title>Annotation of Salpingoeca rosetta.</title>
        <authorList>
            <consortium name="The Broad Institute Genome Sequencing Platform"/>
            <person name="Russ C."/>
            <person name="Cuomo C."/>
            <person name="Burger G."/>
            <person name="Gray M.W."/>
            <person name="Holland P.W.H."/>
            <person name="King N."/>
            <person name="Lang F.B.F."/>
            <person name="Roger A.J."/>
            <person name="Ruiz-Trillo I."/>
            <person name="Young S.K."/>
            <person name="Zeng Q."/>
            <person name="Gargeya S."/>
            <person name="Alvarado L."/>
            <person name="Berlin A."/>
            <person name="Chapman S.B."/>
            <person name="Chen Z."/>
            <person name="Freedman E."/>
            <person name="Gellesch M."/>
            <person name="Goldberg J."/>
            <person name="Griggs A."/>
            <person name="Gujja S."/>
            <person name="Heilman E."/>
            <person name="Heiman D."/>
            <person name="Howarth C."/>
            <person name="Mehta T."/>
            <person name="Neiman D."/>
            <person name="Pearson M."/>
            <person name="Roberts A."/>
            <person name="Saif S."/>
            <person name="Shea T."/>
            <person name="Shenoy N."/>
            <person name="Sisk P."/>
            <person name="Stolte C."/>
            <person name="Sykes S."/>
            <person name="White J."/>
            <person name="Yandava C."/>
            <person name="Haas B."/>
            <person name="Nusbaum C."/>
            <person name="Birren B."/>
        </authorList>
    </citation>
    <scope>NUCLEOTIDE SEQUENCE [LARGE SCALE GENOMIC DNA]</scope>
    <source>
        <strain evidence="7">ATCC 50818</strain>
    </source>
</reference>
<dbReference type="AlphaFoldDB" id="F2U4X8"/>
<dbReference type="InterPro" id="IPR039205">
    <property type="entry name" value="NDUFA11"/>
</dbReference>
<dbReference type="KEGG" id="sre:PTSG_03355"/>
<dbReference type="PANTHER" id="PTHR21382:SF1">
    <property type="entry name" value="NADH DEHYDROGENASE [UBIQUINONE] 1 ALPHA SUBCOMPLEX SUBUNIT 11"/>
    <property type="match status" value="1"/>
</dbReference>
<evidence type="ECO:0000256" key="4">
    <source>
        <dbReference type="ARBA" id="ARBA00022989"/>
    </source>
</evidence>
<proteinExistence type="predicted"/>
<protein>
    <submittedName>
        <fullName evidence="7">Uncharacterized protein</fullName>
    </submittedName>
</protein>
<dbReference type="GO" id="GO:0005743">
    <property type="term" value="C:mitochondrial inner membrane"/>
    <property type="evidence" value="ECO:0007669"/>
    <property type="project" value="UniProtKB-SubCell"/>
</dbReference>
<dbReference type="OMA" id="REKKDFW"/>